<evidence type="ECO:0000313" key="2">
    <source>
        <dbReference type="EMBL" id="CAD1550890.1"/>
    </source>
</evidence>
<reference evidence="2" key="1">
    <citation type="submission" date="2020-07" db="EMBL/GenBank/DDBJ databases">
        <authorList>
            <person name="Ferguson B K."/>
        </authorList>
    </citation>
    <scope>NUCLEOTIDE SEQUENCE</scope>
    <source>
        <strain evidence="2">L06</strain>
    </source>
</reference>
<gene>
    <name evidence="2" type="ORF">BBRV_LOCUS51422</name>
</gene>
<dbReference type="AlphaFoldDB" id="A0A6V7JJD0"/>
<proteinExistence type="predicted"/>
<feature type="region of interest" description="Disordered" evidence="1">
    <location>
        <begin position="307"/>
        <end position="355"/>
    </location>
</feature>
<name>A0A6V7JJD0_9HYME</name>
<sequence length="380" mass="43775">MPSCASRRKKKIPHNVPMFRGTKCLNSPTKTQLKKAKKKAIRKNHVEKVETTVTVDTKAISTFSVMIKLGTRRFNAIIDPTRYISCVGEKVINYLMDIGIEPNEIPDAEEGQSLGYRLPATIDRQNFIFNAYVNETTQPDIRFGLEGLSAAGMIIDYADEKRWYKNAPNIKYKFKNVDHHLKMLFESYITCCPEELDEERVIGTHEDDVVKSEKNIFSKKSDVDEEDSYLDENSIFKKKKEKIEISEEKNIDNPSGDDSVGGKLGEQLEEGKIDESEKPEDVAGDEDLRQQLLLDKQLDECEEILSAEERSRRRRRKRKSSRNSQTMAFVDDQPNIKFPKVDKQEKKKKKKKGNRQWLTEAESLDVIMKSVPKDYAIPWG</sequence>
<accession>A0A6V7JJD0</accession>
<feature type="region of interest" description="Disordered" evidence="1">
    <location>
        <begin position="269"/>
        <end position="289"/>
    </location>
</feature>
<dbReference type="EMBL" id="CADCXW020000016">
    <property type="protein sequence ID" value="CAD1550890.1"/>
    <property type="molecule type" value="Genomic_DNA"/>
</dbReference>
<feature type="compositionally biased region" description="Basic residues" evidence="1">
    <location>
        <begin position="312"/>
        <end position="321"/>
    </location>
</feature>
<protein>
    <submittedName>
        <fullName evidence="2">Uncharacterized protein</fullName>
    </submittedName>
</protein>
<organism evidence="2">
    <name type="scientific">Bracon brevicornis</name>
    <dbReference type="NCBI Taxonomy" id="1563983"/>
    <lineage>
        <taxon>Eukaryota</taxon>
        <taxon>Metazoa</taxon>
        <taxon>Ecdysozoa</taxon>
        <taxon>Arthropoda</taxon>
        <taxon>Hexapoda</taxon>
        <taxon>Insecta</taxon>
        <taxon>Pterygota</taxon>
        <taxon>Neoptera</taxon>
        <taxon>Endopterygota</taxon>
        <taxon>Hymenoptera</taxon>
        <taxon>Apocrita</taxon>
        <taxon>Ichneumonoidea</taxon>
        <taxon>Braconidae</taxon>
        <taxon>Braconinae</taxon>
        <taxon>Bracon</taxon>
    </lineage>
</organism>
<evidence type="ECO:0000256" key="1">
    <source>
        <dbReference type="SAM" id="MobiDB-lite"/>
    </source>
</evidence>